<accession>A0AAV3V7E9</accession>
<dbReference type="RefSeq" id="WP_007992304.1">
    <property type="nucleotide sequence ID" value="NZ_BAEM01000063.1"/>
</dbReference>
<dbReference type="AlphaFoldDB" id="A0AAV3V7E9"/>
<dbReference type="EMBL" id="BAEM01000063">
    <property type="protein sequence ID" value="GAC12602.1"/>
    <property type="molecule type" value="Genomic_DNA"/>
</dbReference>
<comment type="caution">
    <text evidence="1">The sequence shown here is derived from an EMBL/GenBank/DDBJ whole genome shotgun (WGS) entry which is preliminary data.</text>
</comment>
<dbReference type="Pfam" id="PF13618">
    <property type="entry name" value="Gluconate_2-dh3"/>
    <property type="match status" value="1"/>
</dbReference>
<reference evidence="1 2" key="1">
    <citation type="journal article" date="2017" name="Antonie Van Leeuwenhoek">
        <title>Rhizobium rhizosphaerae sp. nov., a novel species isolated from rice rhizosphere.</title>
        <authorList>
            <person name="Zhao J.J."/>
            <person name="Zhang J."/>
            <person name="Zhang R.J."/>
            <person name="Zhang C.W."/>
            <person name="Yin H.Q."/>
            <person name="Zhang X.X."/>
        </authorList>
    </citation>
    <scope>NUCLEOTIDE SEQUENCE [LARGE SCALE GENOMIC DNA]</scope>
    <source>
        <strain evidence="1 2">S18K6</strain>
    </source>
</reference>
<gene>
    <name evidence="1" type="ORF">GCHA_4685</name>
</gene>
<dbReference type="InterPro" id="IPR027056">
    <property type="entry name" value="Gluconate_2DH_su3"/>
</dbReference>
<evidence type="ECO:0000313" key="2">
    <source>
        <dbReference type="Proteomes" id="UP000006320"/>
    </source>
</evidence>
<sequence>MIDNDCFWLVFIGSINVIKFPESKEEEGNVEINRRIFLGAMLYVVSASVLPSELKKVLKLNVFKSDAAFFNADQMTLVYDLANIMIPTTNTPGASDSHTAQVLDELMVSWASSSTQRQFTNFLAQFQSKAKGANNSNYFSLTKKEREAFVEYVDGNAFEKDRNEFSTAYKRIKALIFHIHYSSEEANPNFFLVPGGYKGNLTESELSAIHKRKYL</sequence>
<protein>
    <recommendedName>
        <fullName evidence="3">Twin-arginine translocation pathway signal</fullName>
    </recommendedName>
</protein>
<dbReference type="Proteomes" id="UP000006320">
    <property type="component" value="Unassembled WGS sequence"/>
</dbReference>
<evidence type="ECO:0000313" key="1">
    <source>
        <dbReference type="EMBL" id="GAC12602.1"/>
    </source>
</evidence>
<name>A0AAV3V7E9_9ALTE</name>
<evidence type="ECO:0008006" key="3">
    <source>
        <dbReference type="Google" id="ProtNLM"/>
    </source>
</evidence>
<organism evidence="1 2">
    <name type="scientific">Paraglaciecola chathamensis S18K6</name>
    <dbReference type="NCBI Taxonomy" id="1127672"/>
    <lineage>
        <taxon>Bacteria</taxon>
        <taxon>Pseudomonadati</taxon>
        <taxon>Pseudomonadota</taxon>
        <taxon>Gammaproteobacteria</taxon>
        <taxon>Alteromonadales</taxon>
        <taxon>Alteromonadaceae</taxon>
        <taxon>Paraglaciecola</taxon>
    </lineage>
</organism>
<proteinExistence type="predicted"/>